<reference evidence="2 3" key="1">
    <citation type="submission" date="2018-06" db="EMBL/GenBank/DDBJ databases">
        <authorList>
            <consortium name="Pathogen Informatics"/>
            <person name="Doyle S."/>
        </authorList>
    </citation>
    <scope>NUCLEOTIDE SEQUENCE [LARGE SCALE GENOMIC DNA]</scope>
    <source>
        <strain evidence="2 3">NCTC11157</strain>
    </source>
</reference>
<gene>
    <name evidence="2" type="ORF">NCTC11157_00733</name>
</gene>
<evidence type="ECO:0000256" key="1">
    <source>
        <dbReference type="SAM" id="Phobius"/>
    </source>
</evidence>
<accession>A0A379DY70</accession>
<keyword evidence="1" id="KW-1133">Transmembrane helix</keyword>
<dbReference type="Proteomes" id="UP000254072">
    <property type="component" value="Unassembled WGS sequence"/>
</dbReference>
<keyword evidence="1" id="KW-0472">Membrane</keyword>
<sequence length="135" mass="15236">MKLSKHLCLECSTCAIFLSSSFTVSIMALFLSKSLSETLIKAPFILLFSLVISCIPSTNSLWKRFLLMYPLSPTSLPYMKSTKDLYSKELQSSTSPSVIIKLRSSPFSLQIKCNLKPKNQPMEHFPLWAIPLKTL</sequence>
<feature type="transmembrane region" description="Helical" evidence="1">
    <location>
        <begin position="42"/>
        <end position="62"/>
    </location>
</feature>
<dbReference type="AlphaFoldDB" id="A0A379DY70"/>
<protein>
    <submittedName>
        <fullName evidence="2">Uncharacterized protein</fullName>
    </submittedName>
</protein>
<organism evidence="2 3">
    <name type="scientific">Prevotella disiens</name>
    <dbReference type="NCBI Taxonomy" id="28130"/>
    <lineage>
        <taxon>Bacteria</taxon>
        <taxon>Pseudomonadati</taxon>
        <taxon>Bacteroidota</taxon>
        <taxon>Bacteroidia</taxon>
        <taxon>Bacteroidales</taxon>
        <taxon>Prevotellaceae</taxon>
        <taxon>Prevotella</taxon>
    </lineage>
</organism>
<evidence type="ECO:0000313" key="2">
    <source>
        <dbReference type="EMBL" id="SUB85014.1"/>
    </source>
</evidence>
<proteinExistence type="predicted"/>
<evidence type="ECO:0000313" key="3">
    <source>
        <dbReference type="Proteomes" id="UP000254072"/>
    </source>
</evidence>
<feature type="transmembrane region" description="Helical" evidence="1">
    <location>
        <begin position="7"/>
        <end position="30"/>
    </location>
</feature>
<name>A0A379DY70_9BACT</name>
<dbReference type="EMBL" id="UGTL01000001">
    <property type="protein sequence ID" value="SUB85014.1"/>
    <property type="molecule type" value="Genomic_DNA"/>
</dbReference>
<keyword evidence="1" id="KW-0812">Transmembrane</keyword>